<dbReference type="Proteomes" id="UP000249417">
    <property type="component" value="Unassembled WGS sequence"/>
</dbReference>
<keyword evidence="5 7" id="KW-1133">Transmembrane helix</keyword>
<feature type="signal peptide" evidence="8">
    <location>
        <begin position="1"/>
        <end position="29"/>
    </location>
</feature>
<feature type="transmembrane region" description="Helical" evidence="7">
    <location>
        <begin position="212"/>
        <end position="237"/>
    </location>
</feature>
<feature type="chain" id="PRO_5015882813" evidence="8">
    <location>
        <begin position="30"/>
        <end position="568"/>
    </location>
</feature>
<dbReference type="InterPro" id="IPR010920">
    <property type="entry name" value="LSM_dom_sf"/>
</dbReference>
<comment type="similarity">
    <text evidence="2">Belongs to the MscS (TC 1.A.23) family.</text>
</comment>
<protein>
    <submittedName>
        <fullName evidence="11">Mechanosensitive ion channel protein MscS</fullName>
    </submittedName>
</protein>
<evidence type="ECO:0000256" key="3">
    <source>
        <dbReference type="ARBA" id="ARBA00022475"/>
    </source>
</evidence>
<dbReference type="Gene3D" id="1.10.287.1260">
    <property type="match status" value="1"/>
</dbReference>
<dbReference type="SUPFAM" id="SSF82861">
    <property type="entry name" value="Mechanosensitive channel protein MscS (YggB), transmembrane region"/>
    <property type="match status" value="1"/>
</dbReference>
<comment type="subcellular location">
    <subcellularLocation>
        <location evidence="1">Cell membrane</location>
        <topology evidence="1">Multi-pass membrane protein</topology>
    </subcellularLocation>
</comment>
<dbReference type="Pfam" id="PF00924">
    <property type="entry name" value="MS_channel_2nd"/>
    <property type="match status" value="1"/>
</dbReference>
<dbReference type="PANTHER" id="PTHR30566">
    <property type="entry name" value="YNAI-RELATED MECHANOSENSITIVE ION CHANNEL"/>
    <property type="match status" value="1"/>
</dbReference>
<evidence type="ECO:0000259" key="9">
    <source>
        <dbReference type="Pfam" id="PF00924"/>
    </source>
</evidence>
<proteinExistence type="inferred from homology"/>
<dbReference type="Pfam" id="PF21088">
    <property type="entry name" value="MS_channel_1st"/>
    <property type="match status" value="1"/>
</dbReference>
<feature type="domain" description="Mechanosensitive ion channel transmembrane helices 2/3" evidence="10">
    <location>
        <begin position="336"/>
        <end position="376"/>
    </location>
</feature>
<evidence type="ECO:0000259" key="10">
    <source>
        <dbReference type="Pfam" id="PF21088"/>
    </source>
</evidence>
<reference evidence="11 12" key="1">
    <citation type="submission" date="2017-08" db="EMBL/GenBank/DDBJ databases">
        <title>Infants hospitalized years apart are colonized by the same room-sourced microbial strains.</title>
        <authorList>
            <person name="Brooks B."/>
            <person name="Olm M.R."/>
            <person name="Firek B.A."/>
            <person name="Baker R."/>
            <person name="Thomas B.C."/>
            <person name="Morowitz M.J."/>
            <person name="Banfield J.F."/>
        </authorList>
    </citation>
    <scope>NUCLEOTIDE SEQUENCE [LARGE SCALE GENOMIC DNA]</scope>
    <source>
        <strain evidence="11">S2_005_002_R2_29</strain>
    </source>
</reference>
<evidence type="ECO:0000313" key="12">
    <source>
        <dbReference type="Proteomes" id="UP000249417"/>
    </source>
</evidence>
<dbReference type="GO" id="GO:0005886">
    <property type="term" value="C:plasma membrane"/>
    <property type="evidence" value="ECO:0007669"/>
    <property type="project" value="UniProtKB-SubCell"/>
</dbReference>
<keyword evidence="3" id="KW-1003">Cell membrane</keyword>
<organism evidence="11 12">
    <name type="scientific">Micavibrio aeruginosavorus</name>
    <dbReference type="NCBI Taxonomy" id="349221"/>
    <lineage>
        <taxon>Bacteria</taxon>
        <taxon>Pseudomonadati</taxon>
        <taxon>Bdellovibrionota</taxon>
        <taxon>Bdellovibrionia</taxon>
        <taxon>Bdellovibrionales</taxon>
        <taxon>Pseudobdellovibrionaceae</taxon>
        <taxon>Micavibrio</taxon>
    </lineage>
</organism>
<feature type="transmembrane region" description="Helical" evidence="7">
    <location>
        <begin position="288"/>
        <end position="306"/>
    </location>
</feature>
<dbReference type="InterPro" id="IPR011014">
    <property type="entry name" value="MscS_channel_TM-2"/>
</dbReference>
<dbReference type="Gene3D" id="2.30.30.60">
    <property type="match status" value="1"/>
</dbReference>
<feature type="transmembrane region" description="Helical" evidence="7">
    <location>
        <begin position="258"/>
        <end position="282"/>
    </location>
</feature>
<keyword evidence="8" id="KW-0732">Signal</keyword>
<comment type="caution">
    <text evidence="11">The sequence shown here is derived from an EMBL/GenBank/DDBJ whole genome shotgun (WGS) entry which is preliminary data.</text>
</comment>
<evidence type="ECO:0000256" key="4">
    <source>
        <dbReference type="ARBA" id="ARBA00022692"/>
    </source>
</evidence>
<dbReference type="InterPro" id="IPR049142">
    <property type="entry name" value="MS_channel_1st"/>
</dbReference>
<feature type="domain" description="Mechanosensitive ion channel MscS" evidence="9">
    <location>
        <begin position="378"/>
        <end position="444"/>
    </location>
</feature>
<keyword evidence="6 7" id="KW-0472">Membrane</keyword>
<dbReference type="EMBL" id="QFQB01000015">
    <property type="protein sequence ID" value="PZQ47226.1"/>
    <property type="molecule type" value="Genomic_DNA"/>
</dbReference>
<name>A0A2W5N1F6_9BACT</name>
<sequence length="568" mass="62926">MKKMRPLYFLFFLLAAFTPLILHSASANATAAIVKGTGDKGADAATAETAPIDELGRSTPRGTVDGFLKALREEDFEKASQYLDLQKIPSSSRAGKGTELAKDFQLLLDQGGWFFPLSMISDTAEGKKDEEGIEDGYERVGNLSRDGKSIDITAQQLSVGTDKALIWLISSQTLDQLKGLTDTLGESEPLINKILPNALIEKKWFGAPAGHWMAIIFIMAFSYIFCWFLVLSLFGVIKKYWTQKCSISGKHFLDAVRVPLSLYAAVWLFAYSSLWIGLSLIVRQQMSQLNVIVAWSAIALLAWRLIDIAAEAVQNRFISTGRFFGVSSILFFFRRLVKIVFGTVIVFIVLDNLGVDVTAGLAALGIGGIALALGAQKTLENFIGSLAIVIDQPLHIGDFCKIGDVSGTVEDIGMRSTRLRTNERTLVTIPNGDLSNQRIENLARRNRFLVSKKFQLRYDGTSEQIRLFSKKMQDMLFASEHVNEEGFPVRYHGPGPDGHQMELFFYINVSDNNEYLKIQQELMLQMSDLISELGLYYIIPSQTMLPAVDQRGSEANAAAAPVPPYTQV</sequence>
<evidence type="ECO:0000313" key="11">
    <source>
        <dbReference type="EMBL" id="PZQ47226.1"/>
    </source>
</evidence>
<dbReference type="InterPro" id="IPR023408">
    <property type="entry name" value="MscS_beta-dom_sf"/>
</dbReference>
<evidence type="ECO:0000256" key="8">
    <source>
        <dbReference type="SAM" id="SignalP"/>
    </source>
</evidence>
<evidence type="ECO:0000256" key="2">
    <source>
        <dbReference type="ARBA" id="ARBA00008017"/>
    </source>
</evidence>
<keyword evidence="4 7" id="KW-0812">Transmembrane</keyword>
<dbReference type="AlphaFoldDB" id="A0A2W5N1F6"/>
<dbReference type="InterPro" id="IPR006685">
    <property type="entry name" value="MscS_channel_2nd"/>
</dbReference>
<dbReference type="PANTHER" id="PTHR30566:SF25">
    <property type="entry name" value="INNER MEMBRANE PROTEIN"/>
    <property type="match status" value="1"/>
</dbReference>
<evidence type="ECO:0000256" key="5">
    <source>
        <dbReference type="ARBA" id="ARBA00022989"/>
    </source>
</evidence>
<evidence type="ECO:0000256" key="1">
    <source>
        <dbReference type="ARBA" id="ARBA00004651"/>
    </source>
</evidence>
<accession>A0A2W5N1F6</accession>
<gene>
    <name evidence="11" type="ORF">DI551_03610</name>
</gene>
<evidence type="ECO:0000256" key="7">
    <source>
        <dbReference type="SAM" id="Phobius"/>
    </source>
</evidence>
<feature type="transmembrane region" description="Helical" evidence="7">
    <location>
        <begin position="355"/>
        <end position="375"/>
    </location>
</feature>
<evidence type="ECO:0000256" key="6">
    <source>
        <dbReference type="ARBA" id="ARBA00023136"/>
    </source>
</evidence>
<feature type="transmembrane region" description="Helical" evidence="7">
    <location>
        <begin position="326"/>
        <end position="349"/>
    </location>
</feature>
<dbReference type="GO" id="GO:0008381">
    <property type="term" value="F:mechanosensitive monoatomic ion channel activity"/>
    <property type="evidence" value="ECO:0007669"/>
    <property type="project" value="UniProtKB-ARBA"/>
</dbReference>
<dbReference type="SUPFAM" id="SSF50182">
    <property type="entry name" value="Sm-like ribonucleoproteins"/>
    <property type="match status" value="1"/>
</dbReference>